<dbReference type="GO" id="GO:0043164">
    <property type="term" value="P:Gram-negative-bacterium-type cell wall biogenesis"/>
    <property type="evidence" value="ECO:0007669"/>
    <property type="project" value="TreeGrafter"/>
</dbReference>
<dbReference type="GO" id="GO:0000270">
    <property type="term" value="P:peptidoglycan metabolic process"/>
    <property type="evidence" value="ECO:0007669"/>
    <property type="project" value="TreeGrafter"/>
</dbReference>
<dbReference type="InterPro" id="IPR014729">
    <property type="entry name" value="Rossmann-like_a/b/a_fold"/>
</dbReference>
<reference evidence="3 4" key="1">
    <citation type="submission" date="2019-04" db="EMBL/GenBank/DDBJ databases">
        <title>Draft genome sequence of Youngimonas vesicularis.</title>
        <authorList>
            <person name="Hameed A."/>
        </authorList>
    </citation>
    <scope>NUCLEOTIDE SEQUENCE [LARGE SCALE GENOMIC DNA]</scope>
    <source>
        <strain evidence="3 4">CC-AMW-E</strain>
    </source>
</reference>
<keyword evidence="1" id="KW-1133">Transmembrane helix</keyword>
<dbReference type="EMBL" id="SSMD01000001">
    <property type="protein sequence ID" value="THD76752.1"/>
    <property type="molecule type" value="Genomic_DNA"/>
</dbReference>
<dbReference type="InterPro" id="IPR003848">
    <property type="entry name" value="DUF218"/>
</dbReference>
<comment type="caution">
    <text evidence="3">The sequence shown here is derived from an EMBL/GenBank/DDBJ whole genome shotgun (WGS) entry which is preliminary data.</text>
</comment>
<dbReference type="Pfam" id="PF02698">
    <property type="entry name" value="DUF218"/>
    <property type="match status" value="1"/>
</dbReference>
<evidence type="ECO:0000259" key="2">
    <source>
        <dbReference type="Pfam" id="PF02698"/>
    </source>
</evidence>
<organism evidence="3 4">
    <name type="scientific">Thalassobius vesicularis</name>
    <dbReference type="NCBI Taxonomy" id="1294297"/>
    <lineage>
        <taxon>Bacteria</taxon>
        <taxon>Pseudomonadati</taxon>
        <taxon>Pseudomonadota</taxon>
        <taxon>Alphaproteobacteria</taxon>
        <taxon>Rhodobacterales</taxon>
        <taxon>Roseobacteraceae</taxon>
        <taxon>Thalassovita</taxon>
    </lineage>
</organism>
<feature type="transmembrane region" description="Helical" evidence="1">
    <location>
        <begin position="12"/>
        <end position="33"/>
    </location>
</feature>
<evidence type="ECO:0000256" key="1">
    <source>
        <dbReference type="SAM" id="Phobius"/>
    </source>
</evidence>
<protein>
    <submittedName>
        <fullName evidence="3">YdcF family protein</fullName>
    </submittedName>
</protein>
<keyword evidence="1" id="KW-0812">Transmembrane</keyword>
<dbReference type="Gene3D" id="3.40.50.620">
    <property type="entry name" value="HUPs"/>
    <property type="match status" value="1"/>
</dbReference>
<dbReference type="PANTHER" id="PTHR30336">
    <property type="entry name" value="INNER MEMBRANE PROTEIN, PROBABLE PERMEASE"/>
    <property type="match status" value="1"/>
</dbReference>
<dbReference type="CDD" id="cd06259">
    <property type="entry name" value="YdcF-like"/>
    <property type="match status" value="1"/>
</dbReference>
<dbReference type="AlphaFoldDB" id="A0A4S3MDR5"/>
<name>A0A4S3MDR5_9RHOB</name>
<feature type="domain" description="DUF218" evidence="2">
    <location>
        <begin position="83"/>
        <end position="252"/>
    </location>
</feature>
<keyword evidence="4" id="KW-1185">Reference proteome</keyword>
<evidence type="ECO:0000313" key="3">
    <source>
        <dbReference type="EMBL" id="THD76752.1"/>
    </source>
</evidence>
<keyword evidence="1" id="KW-0472">Membrane</keyword>
<accession>A0A4S3MDR5</accession>
<dbReference type="InterPro" id="IPR051599">
    <property type="entry name" value="Cell_Envelope_Assoc"/>
</dbReference>
<feature type="transmembrane region" description="Helical" evidence="1">
    <location>
        <begin position="40"/>
        <end position="61"/>
    </location>
</feature>
<dbReference type="GO" id="GO:0005886">
    <property type="term" value="C:plasma membrane"/>
    <property type="evidence" value="ECO:0007669"/>
    <property type="project" value="TreeGrafter"/>
</dbReference>
<dbReference type="OrthoDB" id="9809813at2"/>
<gene>
    <name evidence="3" type="ORF">E7681_02630</name>
</gene>
<evidence type="ECO:0000313" key="4">
    <source>
        <dbReference type="Proteomes" id="UP000306113"/>
    </source>
</evidence>
<dbReference type="Proteomes" id="UP000306113">
    <property type="component" value="Unassembled WGS sequence"/>
</dbReference>
<sequence length="261" mass="28094">MMDTGFFILSKLAGAGLKAESWIICLFLLAALMRWRGRVLAARVASGLGLVALVALTSLPLGDMLLRPLEDTYPVAPNLTRVDGIIVLGGAEQAGLARDRNQPQVNEAAERFIEGAALALAHPNAKLLFTGGSGALGDLGRTNLPQAGMAQRLFTSLGIAPGRILLEGRSRNTAENARNSLQLVAPQPEEVWVLVTSAWHMPRAMRSFEAAGWPNVVAWPVDFRSGSFRGGLGWDLSRNLRLFNIAIKETVGSIVYRLTGR</sequence>
<proteinExistence type="predicted"/>
<dbReference type="PANTHER" id="PTHR30336:SF4">
    <property type="entry name" value="ENVELOPE BIOGENESIS FACTOR ELYC"/>
    <property type="match status" value="1"/>
</dbReference>